<dbReference type="SUPFAM" id="SSF55120">
    <property type="entry name" value="Pseudouridine synthase"/>
    <property type="match status" value="1"/>
</dbReference>
<dbReference type="GO" id="GO:1990481">
    <property type="term" value="P:mRNA pseudouridine synthesis"/>
    <property type="evidence" value="ECO:0007669"/>
    <property type="project" value="TreeGrafter"/>
</dbReference>
<feature type="active site" description="Nucleophile" evidence="4">
    <location>
        <position position="69"/>
    </location>
</feature>
<keyword evidence="8" id="KW-1185">Reference proteome</keyword>
<dbReference type="EMBL" id="AGSI01000010">
    <property type="protein sequence ID" value="EIE22401.1"/>
    <property type="molecule type" value="Genomic_DNA"/>
</dbReference>
<proteinExistence type="inferred from homology"/>
<dbReference type="RefSeq" id="XP_005646945.1">
    <property type="nucleotide sequence ID" value="XM_005646888.1"/>
</dbReference>
<dbReference type="STRING" id="574566.I0YVI2"/>
<dbReference type="InterPro" id="IPR001406">
    <property type="entry name" value="PsdUridine_synth_TruA"/>
</dbReference>
<dbReference type="InterPro" id="IPR020094">
    <property type="entry name" value="TruA/RsuA/RluB/E/F_N"/>
</dbReference>
<dbReference type="PANTHER" id="PTHR11142:SF5">
    <property type="entry name" value="TRNA PSEUDOURIDINE(38_39) SYNTHASE"/>
    <property type="match status" value="1"/>
</dbReference>
<dbReference type="EC" id="5.4.99.12" evidence="5"/>
<comment type="caution">
    <text evidence="7">The sequence shown here is derived from an EMBL/GenBank/DDBJ whole genome shotgun (WGS) entry which is preliminary data.</text>
</comment>
<dbReference type="GO" id="GO:0031119">
    <property type="term" value="P:tRNA pseudouridine synthesis"/>
    <property type="evidence" value="ECO:0007669"/>
    <property type="project" value="TreeGrafter"/>
</dbReference>
<dbReference type="KEGG" id="csl:COCSUDRAFT_16420"/>
<accession>I0YVI2</accession>
<dbReference type="Gene3D" id="3.30.70.660">
    <property type="entry name" value="Pseudouridine synthase I, catalytic domain, C-terminal subdomain"/>
    <property type="match status" value="1"/>
</dbReference>
<feature type="domain" description="Pseudouridine synthase I TruA alpha/beta" evidence="6">
    <location>
        <begin position="149"/>
        <end position="251"/>
    </location>
</feature>
<dbReference type="OrthoDB" id="25767at2759"/>
<dbReference type="AlphaFoldDB" id="I0YVI2"/>
<dbReference type="PIRSF" id="PIRSF001430">
    <property type="entry name" value="tRNA_psdUrid_synth"/>
    <property type="match status" value="1"/>
</dbReference>
<evidence type="ECO:0000259" key="6">
    <source>
        <dbReference type="Pfam" id="PF01416"/>
    </source>
</evidence>
<dbReference type="Proteomes" id="UP000007264">
    <property type="component" value="Unassembled WGS sequence"/>
</dbReference>
<dbReference type="GO" id="GO:0160147">
    <property type="term" value="F:tRNA pseudouridine(38-40) synthase activity"/>
    <property type="evidence" value="ECO:0007669"/>
    <property type="project" value="UniProtKB-EC"/>
</dbReference>
<evidence type="ECO:0000256" key="1">
    <source>
        <dbReference type="ARBA" id="ARBA00009375"/>
    </source>
</evidence>
<comment type="catalytic activity">
    <reaction evidence="5">
        <text>uridine(38/39/40) in tRNA = pseudouridine(38/39/40) in tRNA</text>
        <dbReference type="Rhea" id="RHEA:22376"/>
        <dbReference type="Rhea" id="RHEA-COMP:10085"/>
        <dbReference type="Rhea" id="RHEA-COMP:10087"/>
        <dbReference type="ChEBI" id="CHEBI:65314"/>
        <dbReference type="ChEBI" id="CHEBI:65315"/>
        <dbReference type="EC" id="5.4.99.12"/>
    </reaction>
</comment>
<dbReference type="InterPro" id="IPR020097">
    <property type="entry name" value="PsdUridine_synth_TruA_a/b_dom"/>
</dbReference>
<evidence type="ECO:0000256" key="4">
    <source>
        <dbReference type="PIRSR" id="PIRSR001430-1"/>
    </source>
</evidence>
<dbReference type="GeneID" id="17040502"/>
<evidence type="ECO:0000256" key="3">
    <source>
        <dbReference type="ARBA" id="ARBA00023235"/>
    </source>
</evidence>
<dbReference type="NCBIfam" id="TIGR00071">
    <property type="entry name" value="hisT_truA"/>
    <property type="match status" value="1"/>
</dbReference>
<dbReference type="Gene3D" id="3.30.70.580">
    <property type="entry name" value="Pseudouridine synthase I, catalytic domain, N-terminal subdomain"/>
    <property type="match status" value="1"/>
</dbReference>
<dbReference type="Pfam" id="PF01416">
    <property type="entry name" value="PseudoU_synth_1"/>
    <property type="match status" value="1"/>
</dbReference>
<keyword evidence="3 5" id="KW-0413">Isomerase</keyword>
<organism evidence="7 8">
    <name type="scientific">Coccomyxa subellipsoidea (strain C-169)</name>
    <name type="common">Green microalga</name>
    <dbReference type="NCBI Taxonomy" id="574566"/>
    <lineage>
        <taxon>Eukaryota</taxon>
        <taxon>Viridiplantae</taxon>
        <taxon>Chlorophyta</taxon>
        <taxon>core chlorophytes</taxon>
        <taxon>Trebouxiophyceae</taxon>
        <taxon>Trebouxiophyceae incertae sedis</taxon>
        <taxon>Coccomyxaceae</taxon>
        <taxon>Coccomyxa</taxon>
        <taxon>Coccomyxa subellipsoidea</taxon>
    </lineage>
</organism>
<evidence type="ECO:0000313" key="7">
    <source>
        <dbReference type="EMBL" id="EIE22401.1"/>
    </source>
</evidence>
<sequence length="277" mass="30749">REFDMSAYQRRYVALGVFYVGWRYHGFASQADSEETVEGHLFRAMRKTKLIPEGLGWEGLGYSRCGRTDKGVSALGQVVALWLRSGAKADEPALGVDEEMDYAVTLNRALPDDIRVLGWTPVPEGFSARCSSYFIVQRGDLDLAAMQEAAGHFVGDHDFRNFCKVDAQHVSSFRRTILDFRIVPVGLQGAAQVCALHVRGTAFLWHQVRCMAAVLLLVGRGLESPDIVRRLLDVEVTPLKPQYNMAPEVPPAHFANVACHSLAKTTSCLALIKRREA</sequence>
<evidence type="ECO:0000313" key="8">
    <source>
        <dbReference type="Proteomes" id="UP000007264"/>
    </source>
</evidence>
<dbReference type="eggNOG" id="KOG2554">
    <property type="taxonomic scope" value="Eukaryota"/>
</dbReference>
<dbReference type="InterPro" id="IPR020095">
    <property type="entry name" value="PsdUridine_synth_TruA_C"/>
</dbReference>
<dbReference type="GO" id="GO:0003723">
    <property type="term" value="F:RNA binding"/>
    <property type="evidence" value="ECO:0007669"/>
    <property type="project" value="InterPro"/>
</dbReference>
<feature type="non-terminal residue" evidence="7">
    <location>
        <position position="1"/>
    </location>
</feature>
<name>I0YVI2_COCSC</name>
<dbReference type="PANTHER" id="PTHR11142">
    <property type="entry name" value="PSEUDOURIDYLATE SYNTHASE"/>
    <property type="match status" value="1"/>
</dbReference>
<protein>
    <recommendedName>
        <fullName evidence="5">tRNA pseudouridine synthase</fullName>
        <ecNumber evidence="5">5.4.99.12</ecNumber>
    </recommendedName>
</protein>
<dbReference type="InterPro" id="IPR020103">
    <property type="entry name" value="PsdUridine_synth_cat_dom_sf"/>
</dbReference>
<dbReference type="GO" id="GO:0005634">
    <property type="term" value="C:nucleus"/>
    <property type="evidence" value="ECO:0007669"/>
    <property type="project" value="TreeGrafter"/>
</dbReference>
<keyword evidence="2 5" id="KW-0819">tRNA processing</keyword>
<evidence type="ECO:0000256" key="5">
    <source>
        <dbReference type="RuleBase" id="RU003792"/>
    </source>
</evidence>
<dbReference type="GO" id="GO:0005737">
    <property type="term" value="C:cytoplasm"/>
    <property type="evidence" value="ECO:0007669"/>
    <property type="project" value="TreeGrafter"/>
</dbReference>
<gene>
    <name evidence="7" type="ORF">COCSUDRAFT_16420</name>
</gene>
<evidence type="ECO:0000256" key="2">
    <source>
        <dbReference type="ARBA" id="ARBA00022694"/>
    </source>
</evidence>
<reference evidence="7 8" key="1">
    <citation type="journal article" date="2012" name="Genome Biol.">
        <title>The genome of the polar eukaryotic microalga coccomyxa subellipsoidea reveals traits of cold adaptation.</title>
        <authorList>
            <person name="Blanc G."/>
            <person name="Agarkova I."/>
            <person name="Grimwood J."/>
            <person name="Kuo A."/>
            <person name="Brueggeman A."/>
            <person name="Dunigan D."/>
            <person name="Gurnon J."/>
            <person name="Ladunga I."/>
            <person name="Lindquist E."/>
            <person name="Lucas S."/>
            <person name="Pangilinan J."/>
            <person name="Proschold T."/>
            <person name="Salamov A."/>
            <person name="Schmutz J."/>
            <person name="Weeks D."/>
            <person name="Yamada T."/>
            <person name="Claverie J.M."/>
            <person name="Grigoriev I."/>
            <person name="Van Etten J."/>
            <person name="Lomsadze A."/>
            <person name="Borodovsky M."/>
        </authorList>
    </citation>
    <scope>NUCLEOTIDE SEQUENCE [LARGE SCALE GENOMIC DNA]</scope>
    <source>
        <strain evidence="7 8">C-169</strain>
    </source>
</reference>
<comment type="similarity">
    <text evidence="1 5">Belongs to the tRNA pseudouridine synthase TruA family.</text>
</comment>